<gene>
    <name evidence="1" type="ORF">RM552_01990</name>
</gene>
<proteinExistence type="predicted"/>
<dbReference type="InterPro" id="IPR008928">
    <property type="entry name" value="6-hairpin_glycosidase_sf"/>
</dbReference>
<evidence type="ECO:0000313" key="2">
    <source>
        <dbReference type="Proteomes" id="UP001253545"/>
    </source>
</evidence>
<organism evidence="1 2">
    <name type="scientific">Glaciecola petra</name>
    <dbReference type="NCBI Taxonomy" id="3075602"/>
    <lineage>
        <taxon>Bacteria</taxon>
        <taxon>Pseudomonadati</taxon>
        <taxon>Pseudomonadota</taxon>
        <taxon>Gammaproteobacteria</taxon>
        <taxon>Alteromonadales</taxon>
        <taxon>Alteromonadaceae</taxon>
        <taxon>Glaciecola</taxon>
    </lineage>
</organism>
<dbReference type="RefSeq" id="WP_311367120.1">
    <property type="nucleotide sequence ID" value="NZ_JAVRHX010000001.1"/>
</dbReference>
<keyword evidence="2" id="KW-1185">Reference proteome</keyword>
<protein>
    <submittedName>
        <fullName evidence="1">Uncharacterized protein</fullName>
    </submittedName>
</protein>
<dbReference type="EMBL" id="JAVRHX010000001">
    <property type="protein sequence ID" value="MDT0593613.1"/>
    <property type="molecule type" value="Genomic_DNA"/>
</dbReference>
<comment type="caution">
    <text evidence="1">The sequence shown here is derived from an EMBL/GenBank/DDBJ whole genome shotgun (WGS) entry which is preliminary data.</text>
</comment>
<accession>A0ABU2ZLV7</accession>
<sequence length="861" mass="98691">MTITAVTVTEPSGYARKQQHLRFSLPLEASLLKLEASGTLALQTCVRISDNDNALVFQAVPLTYWQDGSVKWLQFSTFVDIGANESKSLKIEINTDENDAFDESNTIKSSRQDTLHQQSQISPNFAPKGPLNLLQFNDNNECVKLEGNCNIDINGHKHTAIIDNIRHKQQASIGTPFVSVVNLSGSFIPEDLSAPTSSIKFECEYTINQQNRHIATAFTLHNPEASEHPGGLWDLGDKNSVEVIDLCFHFVSKKTISIDLTNTEDPESGVPQKLELPVILSQLNSGGEKFDSINHVDKHQRLSKTEKGYKLVTANHEFRGQRISPTFSLISESKQHIHHLKVQDFWQNFPKSISIKDNECIVNLFPSHIELQPGEKKTHYFEQLFGTDAATNISQNSLICAIKPDWIQKTGVLPFFSPTSISHPLNNIVKEQALEGSHNFFQKREAIDEYGWRHFGDLYADHETSRQKDENIFISHYNNQYDPIFGFMQQYLKDNDIRWLNLAYDLAKHVLDIDIYHTNKDKAEYNNGLFWHTDHYNQAHTCTHRTFSKHQSEAAYGNQQGGGGPGGQHCYTSGLMLHYCMTGNLASKQAVLKLTEWITNVYEGSGSIFEFLLRFKNRHFGDYRNVVTNKYPFDRGSANYVIALLDSYYVSNDSNYLTRARKVIEHTISADDLIEERGLDNPETTWFYIVFLQACARYIFVSRQSKLDQLDGNVLNAFCKYIEWMLEHEKPFLESAEKLEFVNATWVAQDTRKAWLYDACLWLDIIPKQKQTLLQKSQFFKTYIVDYLNASDEKHYTRILVLLLQNVSAFEANSAIEYSQKNTMPINGQAIKYDTLTGNVFKLLKRFSLKREVSWLKKRLR</sequence>
<dbReference type="Proteomes" id="UP001253545">
    <property type="component" value="Unassembled WGS sequence"/>
</dbReference>
<dbReference type="SUPFAM" id="SSF48208">
    <property type="entry name" value="Six-hairpin glycosidases"/>
    <property type="match status" value="1"/>
</dbReference>
<name>A0ABU2ZLV7_9ALTE</name>
<reference evidence="1 2" key="1">
    <citation type="submission" date="2023-09" db="EMBL/GenBank/DDBJ databases">
        <authorList>
            <person name="Rey-Velasco X."/>
        </authorList>
    </citation>
    <scope>NUCLEOTIDE SEQUENCE [LARGE SCALE GENOMIC DNA]</scope>
    <source>
        <strain evidence="1 2">P117</strain>
    </source>
</reference>
<evidence type="ECO:0000313" key="1">
    <source>
        <dbReference type="EMBL" id="MDT0593613.1"/>
    </source>
</evidence>